<feature type="compositionally biased region" description="Basic and acidic residues" evidence="1">
    <location>
        <begin position="390"/>
        <end position="419"/>
    </location>
</feature>
<gene>
    <name evidence="3" type="ORF">OLC1_LOCUS21162</name>
</gene>
<feature type="domain" description="LsmAD" evidence="2">
    <location>
        <begin position="211"/>
        <end position="282"/>
    </location>
</feature>
<organism evidence="3 4">
    <name type="scientific">Oldenlandia corymbosa var. corymbosa</name>
    <dbReference type="NCBI Taxonomy" id="529605"/>
    <lineage>
        <taxon>Eukaryota</taxon>
        <taxon>Viridiplantae</taxon>
        <taxon>Streptophyta</taxon>
        <taxon>Embryophyta</taxon>
        <taxon>Tracheophyta</taxon>
        <taxon>Spermatophyta</taxon>
        <taxon>Magnoliopsida</taxon>
        <taxon>eudicotyledons</taxon>
        <taxon>Gunneridae</taxon>
        <taxon>Pentapetalae</taxon>
        <taxon>asterids</taxon>
        <taxon>lamiids</taxon>
        <taxon>Gentianales</taxon>
        <taxon>Rubiaceae</taxon>
        <taxon>Rubioideae</taxon>
        <taxon>Spermacoceae</taxon>
        <taxon>Hedyotis-Oldenlandia complex</taxon>
        <taxon>Oldenlandia</taxon>
    </lineage>
</organism>
<dbReference type="Pfam" id="PF06741">
    <property type="entry name" value="LsmAD"/>
    <property type="match status" value="1"/>
</dbReference>
<dbReference type="SMART" id="SM01272">
    <property type="entry name" value="LsmAD"/>
    <property type="match status" value="1"/>
</dbReference>
<feature type="region of interest" description="Disordered" evidence="1">
    <location>
        <begin position="1"/>
        <end position="50"/>
    </location>
</feature>
<sequence>MNMQPVIQPRSAANGFGRRRIEKDGGSRLDNRMQTGKSNHSRSTSIGRESSSRDRLVYFETCLIGHPVEVQVEDGSSYSGILHVFDADKDLGIILRMARLTKDGSRGLSMSDLAKKPPLKTLIIPAKDLVQIKAKGVPVTKEGLSNELQSVKQQELLIDSFISQSSRVDQERELERWVPEDDDPGRPELENIFDGHWDRGWDQFRVNETLFGVKSTFDEELYTTKLEKGPQTKELEKEASRIAREIEGEDTRDIHQAEERGIKLLEKFEIDEESRYSSVLRGVDDSGYDDIEDILVDTRNDETFGGGYAGTLQFFPGSGKVNDGAQGSTRSSHMDEGFASSSVTSREVHQSGSDDARQLPVGLLAKDSESAGDIRSYDNQFADHTGTSYSKDDTEVERAQTSKADDSRPSLLPKKESSDRGGLSATATAYAPSLVSSKSQENASSNDQPEGIGSSKVTGTSQAVGSHARTSSSASSTSDSGGGGAAAARGPGLSPTSSMGSLTSEKSTLNPHAKEFKLNPNAKSFIPSQSPLRPASPVADTSFYYSAAAVPPMPVGLGIGPSFAAHQPVIYNPQAAPPPQPYFHPGGPQYGRQMMIGHPQQVLYMPATYTPEMPYKGREY</sequence>
<reference evidence="3" key="1">
    <citation type="submission" date="2023-03" db="EMBL/GenBank/DDBJ databases">
        <authorList>
            <person name="Julca I."/>
        </authorList>
    </citation>
    <scope>NUCLEOTIDE SEQUENCE</scope>
</reference>
<evidence type="ECO:0000313" key="3">
    <source>
        <dbReference type="EMBL" id="CAI9114386.1"/>
    </source>
</evidence>
<dbReference type="PANTHER" id="PTHR12854:SF7">
    <property type="entry name" value="ATAXIN-2 HOMOLOG"/>
    <property type="match status" value="1"/>
</dbReference>
<feature type="region of interest" description="Disordered" evidence="1">
    <location>
        <begin position="315"/>
        <end position="360"/>
    </location>
</feature>
<protein>
    <submittedName>
        <fullName evidence="3">OLC1v1015104C2</fullName>
    </submittedName>
</protein>
<feature type="compositionally biased region" description="Polar residues" evidence="1">
    <location>
        <begin position="494"/>
        <end position="508"/>
    </location>
</feature>
<dbReference type="InterPro" id="IPR009604">
    <property type="entry name" value="LsmAD_domain"/>
</dbReference>
<dbReference type="InterPro" id="IPR045117">
    <property type="entry name" value="ATXN2-like"/>
</dbReference>
<dbReference type="Pfam" id="PF14438">
    <property type="entry name" value="SM-ATX"/>
    <property type="match status" value="1"/>
</dbReference>
<feature type="region of interest" description="Disordered" evidence="1">
    <location>
        <begin position="374"/>
        <end position="508"/>
    </location>
</feature>
<feature type="compositionally biased region" description="Basic and acidic residues" evidence="1">
    <location>
        <begin position="19"/>
        <end position="31"/>
    </location>
</feature>
<dbReference type="EMBL" id="OX459124">
    <property type="protein sequence ID" value="CAI9114386.1"/>
    <property type="molecule type" value="Genomic_DNA"/>
</dbReference>
<proteinExistence type="predicted"/>
<feature type="compositionally biased region" description="Basic and acidic residues" evidence="1">
    <location>
        <begin position="346"/>
        <end position="357"/>
    </location>
</feature>
<feature type="compositionally biased region" description="Polar residues" evidence="1">
    <location>
        <begin position="455"/>
        <end position="464"/>
    </location>
</feature>
<evidence type="ECO:0000259" key="2">
    <source>
        <dbReference type="SMART" id="SM01272"/>
    </source>
</evidence>
<keyword evidence="4" id="KW-1185">Reference proteome</keyword>
<dbReference type="InterPro" id="IPR025852">
    <property type="entry name" value="SM_dom_ATX"/>
</dbReference>
<dbReference type="Proteomes" id="UP001161247">
    <property type="component" value="Chromosome 7"/>
</dbReference>
<accession>A0AAV1E2Q3</accession>
<evidence type="ECO:0000313" key="4">
    <source>
        <dbReference type="Proteomes" id="UP001161247"/>
    </source>
</evidence>
<name>A0AAV1E2Q3_OLDCO</name>
<dbReference type="GO" id="GO:0010494">
    <property type="term" value="C:cytoplasmic stress granule"/>
    <property type="evidence" value="ECO:0007669"/>
    <property type="project" value="TreeGrafter"/>
</dbReference>
<dbReference type="Gene3D" id="2.30.30.100">
    <property type="match status" value="1"/>
</dbReference>
<evidence type="ECO:0000256" key="1">
    <source>
        <dbReference type="SAM" id="MobiDB-lite"/>
    </source>
</evidence>
<dbReference type="PANTHER" id="PTHR12854">
    <property type="entry name" value="ATAXIN 2-RELATED"/>
    <property type="match status" value="1"/>
</dbReference>
<dbReference type="AlphaFoldDB" id="A0AAV1E2Q3"/>
<feature type="compositionally biased region" description="Polar residues" evidence="1">
    <location>
        <begin position="434"/>
        <end position="448"/>
    </location>
</feature>
<dbReference type="GO" id="GO:0034063">
    <property type="term" value="P:stress granule assembly"/>
    <property type="evidence" value="ECO:0007669"/>
    <property type="project" value="TreeGrafter"/>
</dbReference>
<feature type="compositionally biased region" description="Low complexity" evidence="1">
    <location>
        <begin position="465"/>
        <end position="479"/>
    </location>
</feature>
<dbReference type="GO" id="GO:0003729">
    <property type="term" value="F:mRNA binding"/>
    <property type="evidence" value="ECO:0007669"/>
    <property type="project" value="TreeGrafter"/>
</dbReference>